<reference evidence="3" key="1">
    <citation type="journal article" date="2013" name="Nature">
        <title>Draft genome of the wheat A-genome progenitor Triticum urartu.</title>
        <authorList>
            <person name="Ling H.Q."/>
            <person name="Zhao S."/>
            <person name="Liu D."/>
            <person name="Wang J."/>
            <person name="Sun H."/>
            <person name="Zhang C."/>
            <person name="Fan H."/>
            <person name="Li D."/>
            <person name="Dong L."/>
            <person name="Tao Y."/>
            <person name="Gao C."/>
            <person name="Wu H."/>
            <person name="Li Y."/>
            <person name="Cui Y."/>
            <person name="Guo X."/>
            <person name="Zheng S."/>
            <person name="Wang B."/>
            <person name="Yu K."/>
            <person name="Liang Q."/>
            <person name="Yang W."/>
            <person name="Lou X."/>
            <person name="Chen J."/>
            <person name="Feng M."/>
            <person name="Jian J."/>
            <person name="Zhang X."/>
            <person name="Luo G."/>
            <person name="Jiang Y."/>
            <person name="Liu J."/>
            <person name="Wang Z."/>
            <person name="Sha Y."/>
            <person name="Zhang B."/>
            <person name="Wu H."/>
            <person name="Tang D."/>
            <person name="Shen Q."/>
            <person name="Xue P."/>
            <person name="Zou S."/>
            <person name="Wang X."/>
            <person name="Liu X."/>
            <person name="Wang F."/>
            <person name="Yang Y."/>
            <person name="An X."/>
            <person name="Dong Z."/>
            <person name="Zhang K."/>
            <person name="Zhang X."/>
            <person name="Luo M.C."/>
            <person name="Dvorak J."/>
            <person name="Tong Y."/>
            <person name="Wang J."/>
            <person name="Yang H."/>
            <person name="Li Z."/>
            <person name="Wang D."/>
            <person name="Zhang A."/>
            <person name="Wang J."/>
        </authorList>
    </citation>
    <scope>NUCLEOTIDE SEQUENCE</scope>
    <source>
        <strain evidence="3">cv. G1812</strain>
    </source>
</reference>
<dbReference type="Proteomes" id="UP000015106">
    <property type="component" value="Chromosome 3"/>
</dbReference>
<proteinExistence type="predicted"/>
<keyword evidence="3" id="KW-1185">Reference proteome</keyword>
<evidence type="ECO:0000313" key="3">
    <source>
        <dbReference type="Proteomes" id="UP000015106"/>
    </source>
</evidence>
<protein>
    <submittedName>
        <fullName evidence="2">Uncharacterized protein</fullName>
    </submittedName>
</protein>
<dbReference type="EnsemblPlants" id="TuG1812G0300002134.01.T01">
    <property type="protein sequence ID" value="TuG1812G0300002134.01.T01.cds372576"/>
    <property type="gene ID" value="TuG1812G0300002134.01"/>
</dbReference>
<organism evidence="2 3">
    <name type="scientific">Triticum urartu</name>
    <name type="common">Red wild einkorn</name>
    <name type="synonym">Crithodium urartu</name>
    <dbReference type="NCBI Taxonomy" id="4572"/>
    <lineage>
        <taxon>Eukaryota</taxon>
        <taxon>Viridiplantae</taxon>
        <taxon>Streptophyta</taxon>
        <taxon>Embryophyta</taxon>
        <taxon>Tracheophyta</taxon>
        <taxon>Spermatophyta</taxon>
        <taxon>Magnoliopsida</taxon>
        <taxon>Liliopsida</taxon>
        <taxon>Poales</taxon>
        <taxon>Poaceae</taxon>
        <taxon>BOP clade</taxon>
        <taxon>Pooideae</taxon>
        <taxon>Triticodae</taxon>
        <taxon>Triticeae</taxon>
        <taxon>Triticinae</taxon>
        <taxon>Triticum</taxon>
    </lineage>
</organism>
<accession>A0A8R7PQK9</accession>
<sequence>MRSPAEELASSLTKATRRPLGRRGVGSVAPLPAGPCRPNNSRRRKAANKKGSAGTGEGSA</sequence>
<dbReference type="Gramene" id="TuG1812G0300002134.01.T01">
    <property type="protein sequence ID" value="TuG1812G0300002134.01.T01.cds372576"/>
    <property type="gene ID" value="TuG1812G0300002134.01"/>
</dbReference>
<reference evidence="2" key="2">
    <citation type="submission" date="2018-03" db="EMBL/GenBank/DDBJ databases">
        <title>The Triticum urartu genome reveals the dynamic nature of wheat genome evolution.</title>
        <authorList>
            <person name="Ling H."/>
            <person name="Ma B."/>
            <person name="Shi X."/>
            <person name="Liu H."/>
            <person name="Dong L."/>
            <person name="Sun H."/>
            <person name="Cao Y."/>
            <person name="Gao Q."/>
            <person name="Zheng S."/>
            <person name="Li Y."/>
            <person name="Yu Y."/>
            <person name="Du H."/>
            <person name="Qi M."/>
            <person name="Li Y."/>
            <person name="Yu H."/>
            <person name="Cui Y."/>
            <person name="Wang N."/>
            <person name="Chen C."/>
            <person name="Wu H."/>
            <person name="Zhao Y."/>
            <person name="Zhang J."/>
            <person name="Li Y."/>
            <person name="Zhou W."/>
            <person name="Zhang B."/>
            <person name="Hu W."/>
            <person name="Eijk M."/>
            <person name="Tang J."/>
            <person name="Witsenboer H."/>
            <person name="Zhao S."/>
            <person name="Li Z."/>
            <person name="Zhang A."/>
            <person name="Wang D."/>
            <person name="Liang C."/>
        </authorList>
    </citation>
    <scope>NUCLEOTIDE SEQUENCE [LARGE SCALE GENOMIC DNA]</scope>
    <source>
        <strain evidence="2">cv. G1812</strain>
    </source>
</reference>
<evidence type="ECO:0000313" key="2">
    <source>
        <dbReference type="EnsemblPlants" id="TuG1812G0300002134.01.T01.cds372576"/>
    </source>
</evidence>
<feature type="region of interest" description="Disordered" evidence="1">
    <location>
        <begin position="1"/>
        <end position="60"/>
    </location>
</feature>
<reference evidence="2" key="3">
    <citation type="submission" date="2022-06" db="UniProtKB">
        <authorList>
            <consortium name="EnsemblPlants"/>
        </authorList>
    </citation>
    <scope>IDENTIFICATION</scope>
</reference>
<evidence type="ECO:0000256" key="1">
    <source>
        <dbReference type="SAM" id="MobiDB-lite"/>
    </source>
</evidence>
<name>A0A8R7PQK9_TRIUA</name>
<dbReference type="AlphaFoldDB" id="A0A8R7PQK9"/>